<comment type="caution">
    <text evidence="2">The sequence shown here is derived from an EMBL/GenBank/DDBJ whole genome shotgun (WGS) entry which is preliminary data.</text>
</comment>
<organism evidence="2 3">
    <name type="scientific">Cardiobacterium hominis (strain ATCC 15826 / DSM 8339 / NCTC 10426 / 6573)</name>
    <dbReference type="NCBI Taxonomy" id="638300"/>
    <lineage>
        <taxon>Bacteria</taxon>
        <taxon>Pseudomonadati</taxon>
        <taxon>Pseudomonadota</taxon>
        <taxon>Gammaproteobacteria</taxon>
        <taxon>Cardiobacteriales</taxon>
        <taxon>Cardiobacteriaceae</taxon>
        <taxon>Cardiobacterium</taxon>
    </lineage>
</organism>
<gene>
    <name evidence="2" type="ORF">HMPREF0198_1079</name>
</gene>
<reference evidence="2 3" key="1">
    <citation type="submission" date="2009-08" db="EMBL/GenBank/DDBJ databases">
        <authorList>
            <person name="Qin X."/>
            <person name="Bachman B."/>
            <person name="Battles P."/>
            <person name="Bell A."/>
            <person name="Bess C."/>
            <person name="Bickham C."/>
            <person name="Chaboub L."/>
            <person name="Chen D."/>
            <person name="Coyle M."/>
            <person name="Deiros D.R."/>
            <person name="Dinh H."/>
            <person name="Forbes L."/>
            <person name="Fowler G."/>
            <person name="Francisco L."/>
            <person name="Fu Q."/>
            <person name="Gubbala S."/>
            <person name="Hale W."/>
            <person name="Han Y."/>
            <person name="Hemphill L."/>
            <person name="Highlander S.K."/>
            <person name="Hirani K."/>
            <person name="Hogues M."/>
            <person name="Jackson L."/>
            <person name="Jakkamsetti A."/>
            <person name="Javaid M."/>
            <person name="Jiang H."/>
            <person name="Korchina V."/>
            <person name="Kovar C."/>
            <person name="Lara F."/>
            <person name="Lee S."/>
            <person name="Mata R."/>
            <person name="Mathew T."/>
            <person name="Moen C."/>
            <person name="Morales K."/>
            <person name="Munidasa M."/>
            <person name="Nazareth L."/>
            <person name="Ngo R."/>
            <person name="Nguyen L."/>
            <person name="Okwuonu G."/>
            <person name="Ongeri F."/>
            <person name="Patil S."/>
            <person name="Petrosino J."/>
            <person name="Pham C."/>
            <person name="Pham P."/>
            <person name="Pu L.-L."/>
            <person name="Puazo M."/>
            <person name="Raj R."/>
            <person name="Reid J."/>
            <person name="Rouhana J."/>
            <person name="Saada N."/>
            <person name="Shang Y."/>
            <person name="Simmons D."/>
            <person name="Thornton R."/>
            <person name="Warren J."/>
            <person name="Weissenberger G."/>
            <person name="Zhang J."/>
            <person name="Zhang L."/>
            <person name="Zhou C."/>
            <person name="Zhu D."/>
            <person name="Muzny D."/>
            <person name="Worley K."/>
            <person name="Gibbs R."/>
        </authorList>
    </citation>
    <scope>NUCLEOTIDE SEQUENCE [LARGE SCALE GENOMIC DNA]</scope>
    <source>
        <strain evidence="3">ATCC 15826 / DSM 8339 / NCTC 10426 / 6573</strain>
    </source>
</reference>
<protein>
    <submittedName>
        <fullName evidence="2">Uncharacterized protein</fullName>
    </submittedName>
</protein>
<keyword evidence="1" id="KW-0812">Transmembrane</keyword>
<evidence type="ECO:0000256" key="1">
    <source>
        <dbReference type="SAM" id="Phobius"/>
    </source>
</evidence>
<evidence type="ECO:0000313" key="2">
    <source>
        <dbReference type="EMBL" id="EEV88774.1"/>
    </source>
</evidence>
<evidence type="ECO:0000313" key="3">
    <source>
        <dbReference type="Proteomes" id="UP000004870"/>
    </source>
</evidence>
<dbReference type="Proteomes" id="UP000004870">
    <property type="component" value="Unassembled WGS sequence"/>
</dbReference>
<feature type="transmembrane region" description="Helical" evidence="1">
    <location>
        <begin position="12"/>
        <end position="33"/>
    </location>
</feature>
<keyword evidence="3" id="KW-1185">Reference proteome</keyword>
<keyword evidence="1" id="KW-0472">Membrane</keyword>
<sequence length="45" mass="5399">MKCKKKDLCYSGITAFIFCHSWQIQHALLFIWWNKFAINLFSVFA</sequence>
<dbReference type="AlphaFoldDB" id="C8N9A1"/>
<proteinExistence type="predicted"/>
<accession>C8N9A1</accession>
<dbReference type="HOGENOM" id="CLU_3197575_0_0_6"/>
<dbReference type="EMBL" id="ACKY01000056">
    <property type="protein sequence ID" value="EEV88774.1"/>
    <property type="molecule type" value="Genomic_DNA"/>
</dbReference>
<keyword evidence="1" id="KW-1133">Transmembrane helix</keyword>
<name>C8N9A1_CARH6</name>